<evidence type="ECO:0000313" key="2">
    <source>
        <dbReference type="Proteomes" id="UP001286313"/>
    </source>
</evidence>
<comment type="caution">
    <text evidence="1">The sequence shown here is derived from an EMBL/GenBank/DDBJ whole genome shotgun (WGS) entry which is preliminary data.</text>
</comment>
<reference evidence="1" key="1">
    <citation type="submission" date="2023-10" db="EMBL/GenBank/DDBJ databases">
        <title>Genome assemblies of two species of porcelain crab, Petrolisthes cinctipes and Petrolisthes manimaculis (Anomura: Porcellanidae).</title>
        <authorList>
            <person name="Angst P."/>
        </authorList>
    </citation>
    <scope>NUCLEOTIDE SEQUENCE</scope>
    <source>
        <strain evidence="1">PB745_01</strain>
        <tissue evidence="1">Gill</tissue>
    </source>
</reference>
<proteinExistence type="predicted"/>
<accession>A0AAE1FUR2</accession>
<evidence type="ECO:0008006" key="3">
    <source>
        <dbReference type="Google" id="ProtNLM"/>
    </source>
</evidence>
<organism evidence="1 2">
    <name type="scientific">Petrolisthes cinctipes</name>
    <name type="common">Flat porcelain crab</name>
    <dbReference type="NCBI Taxonomy" id="88211"/>
    <lineage>
        <taxon>Eukaryota</taxon>
        <taxon>Metazoa</taxon>
        <taxon>Ecdysozoa</taxon>
        <taxon>Arthropoda</taxon>
        <taxon>Crustacea</taxon>
        <taxon>Multicrustacea</taxon>
        <taxon>Malacostraca</taxon>
        <taxon>Eumalacostraca</taxon>
        <taxon>Eucarida</taxon>
        <taxon>Decapoda</taxon>
        <taxon>Pleocyemata</taxon>
        <taxon>Anomura</taxon>
        <taxon>Galatheoidea</taxon>
        <taxon>Porcellanidae</taxon>
        <taxon>Petrolisthes</taxon>
    </lineage>
</organism>
<dbReference type="Proteomes" id="UP001286313">
    <property type="component" value="Unassembled WGS sequence"/>
</dbReference>
<evidence type="ECO:0000313" key="1">
    <source>
        <dbReference type="EMBL" id="KAK3879542.1"/>
    </source>
</evidence>
<dbReference type="EMBL" id="JAWQEG010001430">
    <property type="protein sequence ID" value="KAK3879542.1"/>
    <property type="molecule type" value="Genomic_DNA"/>
</dbReference>
<gene>
    <name evidence="1" type="ORF">Pcinc_015878</name>
</gene>
<keyword evidence="2" id="KW-1185">Reference proteome</keyword>
<name>A0AAE1FUR2_PETCI</name>
<protein>
    <recommendedName>
        <fullName evidence="3">Platelet-derived growth factor (PDGF) family profile domain-containing protein</fullName>
    </recommendedName>
</protein>
<dbReference type="Gene3D" id="2.10.90.10">
    <property type="entry name" value="Cystine-knot cytokines"/>
    <property type="match status" value="1"/>
</dbReference>
<dbReference type="InterPro" id="IPR029034">
    <property type="entry name" value="Cystine-knot_cytokine"/>
</dbReference>
<sequence>MASSTSNSATITNTIDIVSAILKESKESKARRDTDTNKTIIIIQKQVDLLKKLCRPRLVPINVKEILGSANPLLDSPYLYPTVLAVKKCNTTCSYCGEGIDQHGDYRKVCTASATRFKNFKIQGSVNNTIHYEKVTLEVDRTCECRSVSDDTTSPILPKQ</sequence>
<dbReference type="AlphaFoldDB" id="A0AAE1FUR2"/>